<feature type="domain" description="DUF5667" evidence="3">
    <location>
        <begin position="80"/>
        <end position="169"/>
    </location>
</feature>
<protein>
    <submittedName>
        <fullName evidence="4">Uncharacterized protein</fullName>
    </submittedName>
</protein>
<name>A0A1F5N7W7_9BACT</name>
<keyword evidence="1" id="KW-0812">Transmembrane</keyword>
<feature type="transmembrane region" description="Helical" evidence="1">
    <location>
        <begin position="55"/>
        <end position="78"/>
    </location>
</feature>
<dbReference type="Pfam" id="PF18914">
    <property type="entry name" value="DUF5666"/>
    <property type="match status" value="1"/>
</dbReference>
<evidence type="ECO:0000313" key="4">
    <source>
        <dbReference type="EMBL" id="OGE73747.1"/>
    </source>
</evidence>
<evidence type="ECO:0000256" key="1">
    <source>
        <dbReference type="SAM" id="Phobius"/>
    </source>
</evidence>
<feature type="domain" description="DUF5666" evidence="2">
    <location>
        <begin position="234"/>
        <end position="290"/>
    </location>
</feature>
<dbReference type="AlphaFoldDB" id="A0A1F5N7W7"/>
<dbReference type="Pfam" id="PF18915">
    <property type="entry name" value="DUF5667"/>
    <property type="match status" value="1"/>
</dbReference>
<comment type="caution">
    <text evidence="4">The sequence shown here is derived from an EMBL/GenBank/DDBJ whole genome shotgun (WGS) entry which is preliminary data.</text>
</comment>
<dbReference type="Proteomes" id="UP000177610">
    <property type="component" value="Unassembled WGS sequence"/>
</dbReference>
<gene>
    <name evidence="4" type="ORF">A2717_03925</name>
</gene>
<evidence type="ECO:0000259" key="2">
    <source>
        <dbReference type="Pfam" id="PF18914"/>
    </source>
</evidence>
<keyword evidence="1" id="KW-0472">Membrane</keyword>
<evidence type="ECO:0000313" key="5">
    <source>
        <dbReference type="Proteomes" id="UP000177610"/>
    </source>
</evidence>
<dbReference type="EMBL" id="MFEH01000005">
    <property type="protein sequence ID" value="OGE73747.1"/>
    <property type="molecule type" value="Genomic_DNA"/>
</dbReference>
<sequence>MAIDEHQIEKLLKSLPKNQVPLFDTKKIRTYVLDHIALPQPEPSKSWGFMPILRFGAGTIAGLFIVMSLMMGTAVAALESVPGSAIYPLKRVVENIQLKLTPNDQKTNLQLKFANNRIVELQEVLEQKEEGKISDEQASTIVANTVKDIQKTTAAAVANSTTTKSASVANKLADISNKLLAASVKSEGQVKIELEKAIESTQISQAEAIANIENAGLKVENSPIAIEETITASGKLTAVTTDSVSIGTAKFLLDDETKFVGFTQIELKAGLVVDIVGKIEDNITYATEIKLVIEIPESDTTDETQ</sequence>
<accession>A0A1F5N7W7</accession>
<organism evidence="4 5">
    <name type="scientific">Candidatus Doudnabacteria bacterium RIFCSPHIGHO2_01_FULL_41_86</name>
    <dbReference type="NCBI Taxonomy" id="1817821"/>
    <lineage>
        <taxon>Bacteria</taxon>
        <taxon>Candidatus Doudnaibacteriota</taxon>
    </lineage>
</organism>
<keyword evidence="1" id="KW-1133">Transmembrane helix</keyword>
<evidence type="ECO:0000259" key="3">
    <source>
        <dbReference type="Pfam" id="PF18915"/>
    </source>
</evidence>
<reference evidence="4 5" key="1">
    <citation type="journal article" date="2016" name="Nat. Commun.">
        <title>Thousands of microbial genomes shed light on interconnected biogeochemical processes in an aquifer system.</title>
        <authorList>
            <person name="Anantharaman K."/>
            <person name="Brown C.T."/>
            <person name="Hug L.A."/>
            <person name="Sharon I."/>
            <person name="Castelle C.J."/>
            <person name="Probst A.J."/>
            <person name="Thomas B.C."/>
            <person name="Singh A."/>
            <person name="Wilkins M.J."/>
            <person name="Karaoz U."/>
            <person name="Brodie E.L."/>
            <person name="Williams K.H."/>
            <person name="Hubbard S.S."/>
            <person name="Banfield J.F."/>
        </authorList>
    </citation>
    <scope>NUCLEOTIDE SEQUENCE [LARGE SCALE GENOMIC DNA]</scope>
</reference>
<dbReference type="InterPro" id="IPR043724">
    <property type="entry name" value="DUF5666"/>
</dbReference>
<dbReference type="InterPro" id="IPR043725">
    <property type="entry name" value="DUF5667"/>
</dbReference>
<proteinExistence type="predicted"/>